<feature type="compositionally biased region" description="Acidic residues" evidence="6">
    <location>
        <begin position="542"/>
        <end position="566"/>
    </location>
</feature>
<feature type="coiled-coil region" evidence="5">
    <location>
        <begin position="161"/>
        <end position="188"/>
    </location>
</feature>
<dbReference type="CTD" id="42060"/>
<dbReference type="OMA" id="FKLDGLW"/>
<evidence type="ECO:0000313" key="8">
    <source>
        <dbReference type="Proteomes" id="UP000694843"/>
    </source>
</evidence>
<evidence type="ECO:0000256" key="3">
    <source>
        <dbReference type="ARBA" id="ARBA00023134"/>
    </source>
</evidence>
<evidence type="ECO:0000256" key="4">
    <source>
        <dbReference type="ARBA" id="ARBA00023242"/>
    </source>
</evidence>
<evidence type="ECO:0000313" key="9">
    <source>
        <dbReference type="RefSeq" id="XP_018012223.1"/>
    </source>
</evidence>
<dbReference type="CDD" id="cd04178">
    <property type="entry name" value="Nucleostemin_like"/>
    <property type="match status" value="1"/>
</dbReference>
<name>A0A8B7NF28_HYAAZ</name>
<dbReference type="AlphaFoldDB" id="A0A8B7NF28"/>
<dbReference type="PANTHER" id="PTHR11089">
    <property type="entry name" value="GTP-BINDING PROTEIN-RELATED"/>
    <property type="match status" value="1"/>
</dbReference>
<feature type="region of interest" description="Disordered" evidence="6">
    <location>
        <begin position="531"/>
        <end position="579"/>
    </location>
</feature>
<dbReference type="InterPro" id="IPR050755">
    <property type="entry name" value="TRAFAC_YlqF/YawG_RiboMat"/>
</dbReference>
<dbReference type="Proteomes" id="UP000694843">
    <property type="component" value="Unplaced"/>
</dbReference>
<evidence type="ECO:0000256" key="1">
    <source>
        <dbReference type="ARBA" id="ARBA00004123"/>
    </source>
</evidence>
<feature type="domain" description="CP-type G" evidence="7">
    <location>
        <begin position="199"/>
        <end position="380"/>
    </location>
</feature>
<accession>A0A8B7NF28</accession>
<dbReference type="RefSeq" id="XP_018012223.1">
    <property type="nucleotide sequence ID" value="XM_018156734.2"/>
</dbReference>
<dbReference type="SUPFAM" id="SSF52540">
    <property type="entry name" value="P-loop containing nucleoside triphosphate hydrolases"/>
    <property type="match status" value="1"/>
</dbReference>
<dbReference type="InterPro" id="IPR006073">
    <property type="entry name" value="GTP-bd"/>
</dbReference>
<dbReference type="InterPro" id="IPR030378">
    <property type="entry name" value="G_CP_dom"/>
</dbReference>
<dbReference type="PROSITE" id="PS51721">
    <property type="entry name" value="G_CP"/>
    <property type="match status" value="1"/>
</dbReference>
<dbReference type="GO" id="GO:0005525">
    <property type="term" value="F:GTP binding"/>
    <property type="evidence" value="ECO:0007669"/>
    <property type="project" value="UniProtKB-KW"/>
</dbReference>
<dbReference type="PANTHER" id="PTHR11089:SF30">
    <property type="entry name" value="GUANINE NUCLEOTIDE-BINDING PROTEIN-LIKE 3 HOMOLOG"/>
    <property type="match status" value="1"/>
</dbReference>
<dbReference type="Pfam" id="PF01926">
    <property type="entry name" value="MMR_HSR1"/>
    <property type="match status" value="1"/>
</dbReference>
<keyword evidence="8" id="KW-1185">Reference proteome</keyword>
<keyword evidence="3" id="KW-0342">GTP-binding</keyword>
<dbReference type="Gene3D" id="1.10.1580.10">
    <property type="match status" value="1"/>
</dbReference>
<dbReference type="GeneID" id="108669410"/>
<comment type="subcellular location">
    <subcellularLocation>
        <location evidence="1">Nucleus</location>
    </subcellularLocation>
</comment>
<reference evidence="9" key="1">
    <citation type="submission" date="2025-08" db="UniProtKB">
        <authorList>
            <consortium name="RefSeq"/>
        </authorList>
    </citation>
    <scope>IDENTIFICATION</scope>
    <source>
        <tissue evidence="9">Whole organism</tissue>
    </source>
</reference>
<dbReference type="InterPro" id="IPR023179">
    <property type="entry name" value="GTP-bd_ortho_bundle_sf"/>
</dbReference>
<feature type="region of interest" description="Disordered" evidence="6">
    <location>
        <begin position="106"/>
        <end position="138"/>
    </location>
</feature>
<feature type="compositionally biased region" description="Polar residues" evidence="6">
    <location>
        <begin position="119"/>
        <end position="128"/>
    </location>
</feature>
<feature type="compositionally biased region" description="Basic and acidic residues" evidence="6">
    <location>
        <begin position="1"/>
        <end position="11"/>
    </location>
</feature>
<dbReference type="KEGG" id="hazt:108669410"/>
<evidence type="ECO:0000256" key="2">
    <source>
        <dbReference type="ARBA" id="ARBA00022741"/>
    </source>
</evidence>
<dbReference type="Gene3D" id="3.40.50.300">
    <property type="entry name" value="P-loop containing nucleotide triphosphate hydrolases"/>
    <property type="match status" value="1"/>
</dbReference>
<organism evidence="8 9">
    <name type="scientific">Hyalella azteca</name>
    <name type="common">Amphipod</name>
    <dbReference type="NCBI Taxonomy" id="294128"/>
    <lineage>
        <taxon>Eukaryota</taxon>
        <taxon>Metazoa</taxon>
        <taxon>Ecdysozoa</taxon>
        <taxon>Arthropoda</taxon>
        <taxon>Crustacea</taxon>
        <taxon>Multicrustacea</taxon>
        <taxon>Malacostraca</taxon>
        <taxon>Eumalacostraca</taxon>
        <taxon>Peracarida</taxon>
        <taxon>Amphipoda</taxon>
        <taxon>Senticaudata</taxon>
        <taxon>Talitrida</taxon>
        <taxon>Talitroidea</taxon>
        <taxon>Hyalellidae</taxon>
        <taxon>Hyalella</taxon>
    </lineage>
</organism>
<gene>
    <name evidence="9" type="primary">LOC108669410</name>
</gene>
<feature type="region of interest" description="Disordered" evidence="6">
    <location>
        <begin position="1"/>
        <end position="52"/>
    </location>
</feature>
<keyword evidence="5" id="KW-0175">Coiled coil</keyword>
<dbReference type="InterPro" id="IPR014813">
    <property type="entry name" value="Gnl3_N_dom"/>
</dbReference>
<dbReference type="OrthoDB" id="444945at2759"/>
<dbReference type="GO" id="GO:0005730">
    <property type="term" value="C:nucleolus"/>
    <property type="evidence" value="ECO:0007669"/>
    <property type="project" value="TreeGrafter"/>
</dbReference>
<keyword evidence="4" id="KW-0539">Nucleus</keyword>
<sequence>MRKKNTSDRKTLKSKYTNIKKKKQRRIKIRRDQKKNPNKYHKKKADPGVPNAAPFKVDIINEKQQFLEQQSQDLARNKAIIHEARAKWREEKLAVKRKLTDVLKLPKPTHNKDADKLSETMNNEPQSPETEHLSDNENMQPILDDGTLMIREEQKTASAIAEAAKLKAQEFNHRVAMAKNEQERIEDARMLPWSSRTRYNEVKKVIEEADILLEVLDARDPLGTRCSPLEALIRSYPNKKLVFVLNKADLVPKNNLEAWLSYLRAEAPTVPFRAAIQQKSLQSAYKRMVHLGQETLRTGKSMGCDVLLQLLKNYARSFSDAGAVVGVVGLPNVGKSSIINSLKKLKTCQVSATAGSTRSMRLVKLDAKMHLIDSPGVAIPSREMSAVEATLKNVVNLNHVKDLLSPALEIFKRSDPMALSLFYGVRKVDDGEMFLSLISKKAGKFNKDGVSSIEAAAQKLLHDWNHGALRHYTEPPKRADPEVQSRIVPNALAADVADKEAAFMELLSEGKPSVSVKLDSSAPVQILWGLNEDQTLETNDSMAEDTDDDDADEEAEAGDTSDDFQDATESQSDQEPMDT</sequence>
<dbReference type="InterPro" id="IPR027417">
    <property type="entry name" value="P-loop_NTPase"/>
</dbReference>
<keyword evidence="2" id="KW-0547">Nucleotide-binding</keyword>
<feature type="compositionally biased region" description="Polar residues" evidence="6">
    <location>
        <begin position="567"/>
        <end position="579"/>
    </location>
</feature>
<evidence type="ECO:0000259" key="7">
    <source>
        <dbReference type="PROSITE" id="PS51721"/>
    </source>
</evidence>
<feature type="compositionally biased region" description="Basic residues" evidence="6">
    <location>
        <begin position="18"/>
        <end position="44"/>
    </location>
</feature>
<dbReference type="Pfam" id="PF08701">
    <property type="entry name" value="GN3L_Grn1"/>
    <property type="match status" value="1"/>
</dbReference>
<evidence type="ECO:0000256" key="5">
    <source>
        <dbReference type="SAM" id="Coils"/>
    </source>
</evidence>
<evidence type="ECO:0000256" key="6">
    <source>
        <dbReference type="SAM" id="MobiDB-lite"/>
    </source>
</evidence>
<proteinExistence type="predicted"/>
<protein>
    <submittedName>
        <fullName evidence="9">Guanine nucleotide-binding protein-like 3 homolog</fullName>
    </submittedName>
</protein>